<name>A0A1U7IZP0_9CYAN</name>
<evidence type="ECO:0000313" key="1">
    <source>
        <dbReference type="EMBL" id="OKH44542.1"/>
    </source>
</evidence>
<dbReference type="RefSeq" id="WP_073610648.1">
    <property type="nucleotide sequence ID" value="NZ_MRCG01000022.1"/>
</dbReference>
<comment type="caution">
    <text evidence="1">The sequence shown here is derived from an EMBL/GenBank/DDBJ whole genome shotgun (WGS) entry which is preliminary data.</text>
</comment>
<sequence>MIRTKRIEAGDWRTVESFWNANGKAFFKLPVGASIKVRYGVGFLGFDSQKQTLNGSDYKQLSVGTGSVARARMQIKVSQTTDVTYDVYGGGVAVTTPELSF</sequence>
<organism evidence="1 2">
    <name type="scientific">Phormidium tenue NIES-30</name>
    <dbReference type="NCBI Taxonomy" id="549789"/>
    <lineage>
        <taxon>Bacteria</taxon>
        <taxon>Bacillati</taxon>
        <taxon>Cyanobacteriota</taxon>
        <taxon>Cyanophyceae</taxon>
        <taxon>Oscillatoriophycideae</taxon>
        <taxon>Oscillatoriales</taxon>
        <taxon>Oscillatoriaceae</taxon>
        <taxon>Phormidium</taxon>
    </lineage>
</organism>
<dbReference type="OrthoDB" id="1164008at2"/>
<reference evidence="1 2" key="1">
    <citation type="submission" date="2016-11" db="EMBL/GenBank/DDBJ databases">
        <title>Draft Genome Sequences of Nine Cyanobacterial Strains from Diverse Habitats.</title>
        <authorList>
            <person name="Zhu T."/>
            <person name="Hou S."/>
            <person name="Lu X."/>
            <person name="Hess W.R."/>
        </authorList>
    </citation>
    <scope>NUCLEOTIDE SEQUENCE [LARGE SCALE GENOMIC DNA]</scope>
    <source>
        <strain evidence="1 2">NIES-30</strain>
    </source>
</reference>
<accession>A0A1U7IZP0</accession>
<keyword evidence="2" id="KW-1185">Reference proteome</keyword>
<proteinExistence type="predicted"/>
<dbReference type="EMBL" id="MRCG01000022">
    <property type="protein sequence ID" value="OKH44542.1"/>
    <property type="molecule type" value="Genomic_DNA"/>
</dbReference>
<protein>
    <submittedName>
        <fullName evidence="1">Uncharacterized protein</fullName>
    </submittedName>
</protein>
<evidence type="ECO:0000313" key="2">
    <source>
        <dbReference type="Proteomes" id="UP000185557"/>
    </source>
</evidence>
<dbReference type="AlphaFoldDB" id="A0A1U7IZP0"/>
<gene>
    <name evidence="1" type="ORF">NIES30_22250</name>
</gene>
<dbReference type="Proteomes" id="UP000185557">
    <property type="component" value="Unassembled WGS sequence"/>
</dbReference>